<evidence type="ECO:0000313" key="9">
    <source>
        <dbReference type="EMBL" id="MBR0600161.1"/>
    </source>
</evidence>
<dbReference type="PROSITE" id="PS50928">
    <property type="entry name" value="ABC_TM1"/>
    <property type="match status" value="1"/>
</dbReference>
<protein>
    <submittedName>
        <fullName evidence="9">ABC transporter permease</fullName>
    </submittedName>
</protein>
<dbReference type="InterPro" id="IPR035906">
    <property type="entry name" value="MetI-like_sf"/>
</dbReference>
<comment type="subcellular location">
    <subcellularLocation>
        <location evidence="1 7">Cell membrane</location>
        <topology evidence="1 7">Multi-pass membrane protein</topology>
    </subcellularLocation>
</comment>
<dbReference type="RefSeq" id="WP_227020275.1">
    <property type="nucleotide sequence ID" value="NZ_JAGSND010000021.1"/>
</dbReference>
<dbReference type="Pfam" id="PF00528">
    <property type="entry name" value="BPD_transp_1"/>
    <property type="match status" value="1"/>
</dbReference>
<dbReference type="GO" id="GO:0055085">
    <property type="term" value="P:transmembrane transport"/>
    <property type="evidence" value="ECO:0007669"/>
    <property type="project" value="InterPro"/>
</dbReference>
<evidence type="ECO:0000256" key="7">
    <source>
        <dbReference type="RuleBase" id="RU363032"/>
    </source>
</evidence>
<keyword evidence="4 7" id="KW-0812">Transmembrane</keyword>
<dbReference type="EMBL" id="JAGSND010000021">
    <property type="protein sequence ID" value="MBR0600161.1"/>
    <property type="molecule type" value="Genomic_DNA"/>
</dbReference>
<keyword evidence="6 7" id="KW-0472">Membrane</keyword>
<evidence type="ECO:0000256" key="1">
    <source>
        <dbReference type="ARBA" id="ARBA00004651"/>
    </source>
</evidence>
<dbReference type="PANTHER" id="PTHR43163">
    <property type="entry name" value="DIPEPTIDE TRANSPORT SYSTEM PERMEASE PROTEIN DPPB-RELATED"/>
    <property type="match status" value="1"/>
</dbReference>
<reference evidence="9" key="2">
    <citation type="submission" date="2021-04" db="EMBL/GenBank/DDBJ databases">
        <authorList>
            <person name="Liu J."/>
        </authorList>
    </citation>
    <scope>NUCLEOTIDE SEQUENCE</scope>
    <source>
        <strain evidence="9">BAD-6</strain>
    </source>
</reference>
<evidence type="ECO:0000313" key="10">
    <source>
        <dbReference type="Proteomes" id="UP000675664"/>
    </source>
</evidence>
<evidence type="ECO:0000256" key="6">
    <source>
        <dbReference type="ARBA" id="ARBA00023136"/>
    </source>
</evidence>
<comment type="similarity">
    <text evidence="7">Belongs to the binding-protein-dependent transport system permease family.</text>
</comment>
<proteinExistence type="inferred from homology"/>
<accession>A0A8J8B3V4</accession>
<dbReference type="CDD" id="cd06261">
    <property type="entry name" value="TM_PBP2"/>
    <property type="match status" value="1"/>
</dbReference>
<reference evidence="9" key="1">
    <citation type="submission" date="2021-04" db="EMBL/GenBank/DDBJ databases">
        <title>Sinoanaerobacter chloroacetimidivorans sp. nov., an obligate anaerobic bacterium isolated from anaerobic sludge.</title>
        <authorList>
            <person name="Bao Y."/>
        </authorList>
    </citation>
    <scope>NUCLEOTIDE SEQUENCE</scope>
    <source>
        <strain evidence="9">BAD-6</strain>
    </source>
</reference>
<evidence type="ECO:0000259" key="8">
    <source>
        <dbReference type="PROSITE" id="PS50928"/>
    </source>
</evidence>
<keyword evidence="5 7" id="KW-1133">Transmembrane helix</keyword>
<dbReference type="InterPro" id="IPR000515">
    <property type="entry name" value="MetI-like"/>
</dbReference>
<dbReference type="AlphaFoldDB" id="A0A8J8B3V4"/>
<organism evidence="9 10">
    <name type="scientific">Sinanaerobacter chloroacetimidivorans</name>
    <dbReference type="NCBI Taxonomy" id="2818044"/>
    <lineage>
        <taxon>Bacteria</taxon>
        <taxon>Bacillati</taxon>
        <taxon>Bacillota</taxon>
        <taxon>Clostridia</taxon>
        <taxon>Peptostreptococcales</taxon>
        <taxon>Anaerovoracaceae</taxon>
        <taxon>Sinanaerobacter</taxon>
    </lineage>
</organism>
<dbReference type="GO" id="GO:0005886">
    <property type="term" value="C:plasma membrane"/>
    <property type="evidence" value="ECO:0007669"/>
    <property type="project" value="UniProtKB-SubCell"/>
</dbReference>
<dbReference type="InterPro" id="IPR045621">
    <property type="entry name" value="BPD_transp_1_N"/>
</dbReference>
<dbReference type="Proteomes" id="UP000675664">
    <property type="component" value="Unassembled WGS sequence"/>
</dbReference>
<dbReference type="SUPFAM" id="SSF161098">
    <property type="entry name" value="MetI-like"/>
    <property type="match status" value="1"/>
</dbReference>
<feature type="transmembrane region" description="Helical" evidence="7">
    <location>
        <begin position="273"/>
        <end position="299"/>
    </location>
</feature>
<dbReference type="Gene3D" id="1.10.3720.10">
    <property type="entry name" value="MetI-like"/>
    <property type="match status" value="1"/>
</dbReference>
<feature type="transmembrane region" description="Helical" evidence="7">
    <location>
        <begin position="101"/>
        <end position="122"/>
    </location>
</feature>
<keyword evidence="10" id="KW-1185">Reference proteome</keyword>
<gene>
    <name evidence="9" type="ORF">KCX82_19950</name>
</gene>
<evidence type="ECO:0000256" key="5">
    <source>
        <dbReference type="ARBA" id="ARBA00022989"/>
    </source>
</evidence>
<comment type="caution">
    <text evidence="9">The sequence shown here is derived from an EMBL/GenBank/DDBJ whole genome shotgun (WGS) entry which is preliminary data.</text>
</comment>
<feature type="domain" description="ABC transmembrane type-1" evidence="8">
    <location>
        <begin position="95"/>
        <end position="296"/>
    </location>
</feature>
<feature type="transmembrane region" description="Helical" evidence="7">
    <location>
        <begin position="12"/>
        <end position="30"/>
    </location>
</feature>
<evidence type="ECO:0000256" key="3">
    <source>
        <dbReference type="ARBA" id="ARBA00022475"/>
    </source>
</evidence>
<feature type="transmembrane region" description="Helical" evidence="7">
    <location>
        <begin position="134"/>
        <end position="155"/>
    </location>
</feature>
<dbReference type="Pfam" id="PF19300">
    <property type="entry name" value="BPD_transp_1_N"/>
    <property type="match status" value="1"/>
</dbReference>
<feature type="transmembrane region" description="Helical" evidence="7">
    <location>
        <begin position="161"/>
        <end position="183"/>
    </location>
</feature>
<feature type="transmembrane region" description="Helical" evidence="7">
    <location>
        <begin position="231"/>
        <end position="253"/>
    </location>
</feature>
<keyword evidence="2 7" id="KW-0813">Transport</keyword>
<name>A0A8J8B3V4_9FIRM</name>
<evidence type="ECO:0000256" key="4">
    <source>
        <dbReference type="ARBA" id="ARBA00022692"/>
    </source>
</evidence>
<dbReference type="PANTHER" id="PTHR43163:SF6">
    <property type="entry name" value="DIPEPTIDE TRANSPORT SYSTEM PERMEASE PROTEIN DPPB-RELATED"/>
    <property type="match status" value="1"/>
</dbReference>
<evidence type="ECO:0000256" key="2">
    <source>
        <dbReference type="ARBA" id="ARBA00022448"/>
    </source>
</evidence>
<keyword evidence="3" id="KW-1003">Cell membrane</keyword>
<sequence length="309" mass="34292">MAKYVIERLFQAVVVVLLIASITFLLMNLVPGGPFLSEKSPSPQVLAALEAKYGLDQPVLVQLKTYLTDLFHGDLGVSFKMQKNRPVLDIITDMFPVSAKIGLFALLWAIIVGIPLGCIAAYHRGKKLDSFLRVVTTLGISVPSFVLATSLMILFGVKWKLLPIVGLSSWMSYILPCFSLGFLPMSYVARLTRSSMLDVINQDYVRTARAKGVPPWLVVFKHALRNSLIPVLSYLGPITAFTLTGGFVVESVFNIPGLGRYFIQSILNRDYPIIMGTTIFLASLLVMMNLIVDILYKFVDPRVDLSRRS</sequence>